<feature type="compositionally biased region" description="Polar residues" evidence="1">
    <location>
        <begin position="508"/>
        <end position="526"/>
    </location>
</feature>
<feature type="compositionally biased region" description="Basic and acidic residues" evidence="1">
    <location>
        <begin position="230"/>
        <end position="239"/>
    </location>
</feature>
<dbReference type="Proteomes" id="UP000019149">
    <property type="component" value="Unassembled WGS sequence"/>
</dbReference>
<accession>W6UTD0</accession>
<feature type="domain" description="C2H2-type" evidence="3">
    <location>
        <begin position="141"/>
        <end position="163"/>
    </location>
</feature>
<protein>
    <recommendedName>
        <fullName evidence="3">C2H2-type domain-containing protein</fullName>
    </recommendedName>
</protein>
<comment type="caution">
    <text evidence="4">The sequence shown here is derived from an EMBL/GenBank/DDBJ whole genome shotgun (WGS) entry which is preliminary data.</text>
</comment>
<feature type="compositionally biased region" description="Polar residues" evidence="1">
    <location>
        <begin position="332"/>
        <end position="351"/>
    </location>
</feature>
<dbReference type="KEGG" id="egl:EGR_00488"/>
<keyword evidence="5" id="KW-1185">Reference proteome</keyword>
<gene>
    <name evidence="4" type="ORF">EGR_00488</name>
</gene>
<organism evidence="4 5">
    <name type="scientific">Echinococcus granulosus</name>
    <name type="common">Hydatid tapeworm</name>
    <dbReference type="NCBI Taxonomy" id="6210"/>
    <lineage>
        <taxon>Eukaryota</taxon>
        <taxon>Metazoa</taxon>
        <taxon>Spiralia</taxon>
        <taxon>Lophotrochozoa</taxon>
        <taxon>Platyhelminthes</taxon>
        <taxon>Cestoda</taxon>
        <taxon>Eucestoda</taxon>
        <taxon>Cyclophyllidea</taxon>
        <taxon>Taeniidae</taxon>
        <taxon>Echinococcus</taxon>
        <taxon>Echinococcus granulosus group</taxon>
    </lineage>
</organism>
<dbReference type="Gene3D" id="3.30.160.60">
    <property type="entry name" value="Classic Zinc Finger"/>
    <property type="match status" value="1"/>
</dbReference>
<feature type="compositionally biased region" description="Polar residues" evidence="1">
    <location>
        <begin position="376"/>
        <end position="391"/>
    </location>
</feature>
<sequence>MGLLPKFDAQEILSLHCPLCSFHSHWTEKLESHFVKSHLGRTAEFNLYQCSMCKKIASSKAFILEHLELQHRLVKEEVEEEETPTSPSSDSDVIMRSDGGEMVQRPGSTPGTHLNVSQGCAVPIFSGRLRGGEMRDGEFHYQCLFCEFSTCNREVLASHYVHHGIKNLQCSERPLAATAEASQMTTKTVLIKSREKSLKMEDMELDKSRSSRSEQIDSSRDLPVKVAAKSPEREKEIPRKRIQRCPSLSVFTESIPQPTDMTEPWLPNLSQSLQAPDIMNPFMLPSPYWPFGGLSKLDQMTSAAATAMRQLMTQQIPDRKTTEQSETRARAPTTSFSASQLAAPTFESQSRLPPIPPPAPSISSTSLTAALSAWYGQQASQPPTRMSQFPSDTIIGDQCASPPLPPPPPPPPSQPTAPPQNPNLFRSMLSAAMSQQQKEAGEVANNFSMEGANSSTGSSSATSSSSTSSSLAAMMAAAAVAMAGLCRNQTVPSFTGMADTEPSAFQIPESQSNGENTGLNLSTTGKETFGEDHTSVSAASVTAVDDIDDEDIFLRHMEKGGVLRRRKIYRKRDAEMRGVGTKNEAFEPGLQHLNLHHIIIIIIIIIISSSSSNRR</sequence>
<feature type="domain" description="C2H2-type" evidence="3">
    <location>
        <begin position="15"/>
        <end position="38"/>
    </location>
</feature>
<name>W6UTD0_ECHGR</name>
<dbReference type="InterPro" id="IPR013087">
    <property type="entry name" value="Znf_C2H2_type"/>
</dbReference>
<keyword evidence="2" id="KW-1133">Transmembrane helix</keyword>
<dbReference type="GeneID" id="36336203"/>
<evidence type="ECO:0000259" key="3">
    <source>
        <dbReference type="SMART" id="SM00355"/>
    </source>
</evidence>
<feature type="compositionally biased region" description="Basic and acidic residues" evidence="1">
    <location>
        <begin position="317"/>
        <end position="329"/>
    </location>
</feature>
<feature type="region of interest" description="Disordered" evidence="1">
    <location>
        <begin position="314"/>
        <end position="364"/>
    </location>
</feature>
<dbReference type="OMA" id="DISEPWM"/>
<feature type="domain" description="C2H2-type" evidence="3">
    <location>
        <begin position="48"/>
        <end position="71"/>
    </location>
</feature>
<keyword evidence="2" id="KW-0472">Membrane</keyword>
<dbReference type="EMBL" id="APAU02000002">
    <property type="protein sequence ID" value="EUB64538.1"/>
    <property type="molecule type" value="Genomic_DNA"/>
</dbReference>
<proteinExistence type="predicted"/>
<evidence type="ECO:0000313" key="4">
    <source>
        <dbReference type="EMBL" id="EUB64538.1"/>
    </source>
</evidence>
<feature type="region of interest" description="Disordered" evidence="1">
    <location>
        <begin position="376"/>
        <end position="424"/>
    </location>
</feature>
<feature type="transmembrane region" description="Helical" evidence="2">
    <location>
        <begin position="593"/>
        <end position="611"/>
    </location>
</feature>
<feature type="compositionally biased region" description="Basic and acidic residues" evidence="1">
    <location>
        <begin position="200"/>
        <end position="223"/>
    </location>
</feature>
<feature type="region of interest" description="Disordered" evidence="1">
    <location>
        <begin position="506"/>
        <end position="534"/>
    </location>
</feature>
<dbReference type="OrthoDB" id="6247196at2759"/>
<evidence type="ECO:0000256" key="2">
    <source>
        <dbReference type="SAM" id="Phobius"/>
    </source>
</evidence>
<dbReference type="SMART" id="SM00355">
    <property type="entry name" value="ZnF_C2H2"/>
    <property type="match status" value="3"/>
</dbReference>
<dbReference type="STRING" id="6210.W6UTD0"/>
<dbReference type="AlphaFoldDB" id="W6UTD0"/>
<dbReference type="RefSeq" id="XP_024355734.1">
    <property type="nucleotide sequence ID" value="XM_024489737.1"/>
</dbReference>
<feature type="compositionally biased region" description="Pro residues" evidence="1">
    <location>
        <begin position="402"/>
        <end position="421"/>
    </location>
</feature>
<feature type="region of interest" description="Disordered" evidence="1">
    <location>
        <begin position="200"/>
        <end position="239"/>
    </location>
</feature>
<dbReference type="CTD" id="36336203"/>
<evidence type="ECO:0000313" key="5">
    <source>
        <dbReference type="Proteomes" id="UP000019149"/>
    </source>
</evidence>
<feature type="region of interest" description="Disordered" evidence="1">
    <location>
        <begin position="76"/>
        <end position="96"/>
    </location>
</feature>
<reference evidence="4 5" key="1">
    <citation type="journal article" date="2013" name="Nat. Genet.">
        <title>The genome of the hydatid tapeworm Echinococcus granulosus.</title>
        <authorList>
            <person name="Zheng H."/>
            <person name="Zhang W."/>
            <person name="Zhang L."/>
            <person name="Zhang Z."/>
            <person name="Li J."/>
            <person name="Lu G."/>
            <person name="Zhu Y."/>
            <person name="Wang Y."/>
            <person name="Huang Y."/>
            <person name="Liu J."/>
            <person name="Kang H."/>
            <person name="Chen J."/>
            <person name="Wang L."/>
            <person name="Chen A."/>
            <person name="Yu S."/>
            <person name="Gao Z."/>
            <person name="Jin L."/>
            <person name="Gu W."/>
            <person name="Wang Z."/>
            <person name="Zhao L."/>
            <person name="Shi B."/>
            <person name="Wen H."/>
            <person name="Lin R."/>
            <person name="Jones M.K."/>
            <person name="Brejova B."/>
            <person name="Vinar T."/>
            <person name="Zhao G."/>
            <person name="McManus D.P."/>
            <person name="Chen Z."/>
            <person name="Zhou Y."/>
            <person name="Wang S."/>
        </authorList>
    </citation>
    <scope>NUCLEOTIDE SEQUENCE [LARGE SCALE GENOMIC DNA]</scope>
</reference>
<keyword evidence="2" id="KW-0812">Transmembrane</keyword>
<evidence type="ECO:0000256" key="1">
    <source>
        <dbReference type="SAM" id="MobiDB-lite"/>
    </source>
</evidence>